<sequence>MLLFCNRSFPFAFFCKVGDQVISLILELKHLTFFFIY</sequence>
<dbReference type="EMBL" id="GBXM01052160">
    <property type="protein sequence ID" value="JAH56417.1"/>
    <property type="molecule type" value="Transcribed_RNA"/>
</dbReference>
<protein>
    <submittedName>
        <fullName evidence="1">Uncharacterized protein</fullName>
    </submittedName>
</protein>
<proteinExistence type="predicted"/>
<organism evidence="1">
    <name type="scientific">Anguilla anguilla</name>
    <name type="common">European freshwater eel</name>
    <name type="synonym">Muraena anguilla</name>
    <dbReference type="NCBI Taxonomy" id="7936"/>
    <lineage>
        <taxon>Eukaryota</taxon>
        <taxon>Metazoa</taxon>
        <taxon>Chordata</taxon>
        <taxon>Craniata</taxon>
        <taxon>Vertebrata</taxon>
        <taxon>Euteleostomi</taxon>
        <taxon>Actinopterygii</taxon>
        <taxon>Neopterygii</taxon>
        <taxon>Teleostei</taxon>
        <taxon>Anguilliformes</taxon>
        <taxon>Anguillidae</taxon>
        <taxon>Anguilla</taxon>
    </lineage>
</organism>
<reference evidence="1" key="2">
    <citation type="journal article" date="2015" name="Fish Shellfish Immunol.">
        <title>Early steps in the European eel (Anguilla anguilla)-Vibrio vulnificus interaction in the gills: Role of the RtxA13 toxin.</title>
        <authorList>
            <person name="Callol A."/>
            <person name="Pajuelo D."/>
            <person name="Ebbesson L."/>
            <person name="Teles M."/>
            <person name="MacKenzie S."/>
            <person name="Amaro C."/>
        </authorList>
    </citation>
    <scope>NUCLEOTIDE SEQUENCE</scope>
</reference>
<accession>A0A0E9TSI5</accession>
<reference evidence="1" key="1">
    <citation type="submission" date="2014-11" db="EMBL/GenBank/DDBJ databases">
        <authorList>
            <person name="Amaro Gonzalez C."/>
        </authorList>
    </citation>
    <scope>NUCLEOTIDE SEQUENCE</scope>
</reference>
<dbReference type="AlphaFoldDB" id="A0A0E9TSI5"/>
<name>A0A0E9TSI5_ANGAN</name>
<evidence type="ECO:0000313" key="1">
    <source>
        <dbReference type="EMBL" id="JAH56417.1"/>
    </source>
</evidence>